<keyword evidence="8" id="KW-0132">Cell division</keyword>
<evidence type="ECO:0000256" key="4">
    <source>
        <dbReference type="ARBA" id="ARBA00005501"/>
    </source>
</evidence>
<evidence type="ECO:0000313" key="20">
    <source>
        <dbReference type="Proteomes" id="UP000279259"/>
    </source>
</evidence>
<evidence type="ECO:0000256" key="2">
    <source>
        <dbReference type="ARBA" id="ARBA00004186"/>
    </source>
</evidence>
<keyword evidence="6" id="KW-0158">Chromosome</keyword>
<feature type="region of interest" description="Disordered" evidence="18">
    <location>
        <begin position="86"/>
        <end position="110"/>
    </location>
</feature>
<dbReference type="GO" id="GO:1990023">
    <property type="term" value="C:mitotic spindle midzone"/>
    <property type="evidence" value="ECO:0007669"/>
    <property type="project" value="TreeGrafter"/>
</dbReference>
<evidence type="ECO:0000256" key="16">
    <source>
        <dbReference type="ARBA" id="ARBA00023328"/>
    </source>
</evidence>
<keyword evidence="10" id="KW-0498">Mitosis</keyword>
<dbReference type="GO" id="GO:0000278">
    <property type="term" value="P:mitotic cell cycle"/>
    <property type="evidence" value="ECO:0007669"/>
    <property type="project" value="InterPro"/>
</dbReference>
<keyword evidence="9" id="KW-0493">Microtubule</keyword>
<keyword evidence="13" id="KW-0206">Cytoskeleton</keyword>
<evidence type="ECO:0000256" key="11">
    <source>
        <dbReference type="ARBA" id="ARBA00022829"/>
    </source>
</evidence>
<keyword evidence="11" id="KW-0159">Chromosome partition</keyword>
<comment type="caution">
    <text evidence="19">The sequence shown here is derived from an EMBL/GenBank/DDBJ whole genome shotgun (WGS) entry which is preliminary data.</text>
</comment>
<proteinExistence type="inferred from homology"/>
<evidence type="ECO:0000256" key="3">
    <source>
        <dbReference type="ARBA" id="ARBA00004629"/>
    </source>
</evidence>
<sequence length="128" mass="13805">MSRPGSLPASQASGLAGTNLTPSLQTLLQKQQEHAGLQALREASAELLARVEKLAEMSNVMADGGEAIGDVLKNWPHVFSILNLFEQPSVPTSPGGTPLPREDDEPDEPLPQLVRLHYNVETEDSAKR</sequence>
<comment type="similarity">
    <text evidence="4">Belongs to the DASH complex DAD2 family.</text>
</comment>
<keyword evidence="20" id="KW-1185">Reference proteome</keyword>
<dbReference type="GO" id="GO:0005874">
    <property type="term" value="C:microtubule"/>
    <property type="evidence" value="ECO:0007669"/>
    <property type="project" value="UniProtKB-KW"/>
</dbReference>
<evidence type="ECO:0000256" key="7">
    <source>
        <dbReference type="ARBA" id="ARBA00022490"/>
    </source>
</evidence>
<evidence type="ECO:0000256" key="17">
    <source>
        <dbReference type="ARBA" id="ARBA00030568"/>
    </source>
</evidence>
<evidence type="ECO:0000256" key="18">
    <source>
        <dbReference type="SAM" id="MobiDB-lite"/>
    </source>
</evidence>
<evidence type="ECO:0000256" key="15">
    <source>
        <dbReference type="ARBA" id="ARBA00023306"/>
    </source>
</evidence>
<name>A0A427Y885_9TREE</name>
<organism evidence="19 20">
    <name type="scientific">Saitozyma podzolica</name>
    <dbReference type="NCBI Taxonomy" id="1890683"/>
    <lineage>
        <taxon>Eukaryota</taxon>
        <taxon>Fungi</taxon>
        <taxon>Dikarya</taxon>
        <taxon>Basidiomycota</taxon>
        <taxon>Agaricomycotina</taxon>
        <taxon>Tremellomycetes</taxon>
        <taxon>Tremellales</taxon>
        <taxon>Trimorphomycetaceae</taxon>
        <taxon>Saitozyma</taxon>
    </lineage>
</organism>
<evidence type="ECO:0000256" key="12">
    <source>
        <dbReference type="ARBA" id="ARBA00022838"/>
    </source>
</evidence>
<dbReference type="InterPro" id="IPR013963">
    <property type="entry name" value="DASH_Dad2"/>
</dbReference>
<dbReference type="GO" id="GO:0008608">
    <property type="term" value="P:attachment of spindle microtubules to kinetochore"/>
    <property type="evidence" value="ECO:0007669"/>
    <property type="project" value="TreeGrafter"/>
</dbReference>
<dbReference type="OrthoDB" id="3230169at2759"/>
<evidence type="ECO:0000256" key="5">
    <source>
        <dbReference type="ARBA" id="ARBA00020260"/>
    </source>
</evidence>
<evidence type="ECO:0000256" key="9">
    <source>
        <dbReference type="ARBA" id="ARBA00022701"/>
    </source>
</evidence>
<accession>A0A427Y885</accession>
<dbReference type="Pfam" id="PF08654">
    <property type="entry name" value="DASH_Dad2"/>
    <property type="match status" value="1"/>
</dbReference>
<keyword evidence="7" id="KW-0963">Cytoplasm</keyword>
<reference evidence="19 20" key="1">
    <citation type="submission" date="2018-11" db="EMBL/GenBank/DDBJ databases">
        <title>Genome sequence of Saitozyma podzolica DSM 27192.</title>
        <authorList>
            <person name="Aliyu H."/>
            <person name="Gorte O."/>
            <person name="Ochsenreither K."/>
        </authorList>
    </citation>
    <scope>NUCLEOTIDE SEQUENCE [LARGE SCALE GENOMIC DNA]</scope>
    <source>
        <strain evidence="19 20">DSM 27192</strain>
    </source>
</reference>
<dbReference type="AlphaFoldDB" id="A0A427Y885"/>
<evidence type="ECO:0000256" key="1">
    <source>
        <dbReference type="ARBA" id="ARBA00004123"/>
    </source>
</evidence>
<gene>
    <name evidence="19" type="ORF">EHS25_003229</name>
</gene>
<keyword evidence="15" id="KW-0131">Cell cycle</keyword>
<dbReference type="GO" id="GO:0051301">
    <property type="term" value="P:cell division"/>
    <property type="evidence" value="ECO:0007669"/>
    <property type="project" value="UniProtKB-KW"/>
</dbReference>
<dbReference type="EMBL" id="RSCD01000017">
    <property type="protein sequence ID" value="RSH87320.1"/>
    <property type="molecule type" value="Genomic_DNA"/>
</dbReference>
<dbReference type="PANTHER" id="PTHR28036">
    <property type="entry name" value="DASH COMPLEX SUBUNIT DAD2"/>
    <property type="match status" value="1"/>
</dbReference>
<keyword evidence="14" id="KW-0539">Nucleus</keyword>
<keyword evidence="16" id="KW-0137">Centromere</keyword>
<dbReference type="GO" id="GO:0044732">
    <property type="term" value="C:mitotic spindle pole body"/>
    <property type="evidence" value="ECO:0007669"/>
    <property type="project" value="TreeGrafter"/>
</dbReference>
<comment type="subcellular location">
    <subcellularLocation>
        <location evidence="3">Chromosome</location>
        <location evidence="3">Centromere</location>
        <location evidence="3">Kinetochore</location>
    </subcellularLocation>
    <subcellularLocation>
        <location evidence="2">Cytoplasm</location>
        <location evidence="2">Cytoskeleton</location>
        <location evidence="2">Spindle</location>
    </subcellularLocation>
    <subcellularLocation>
        <location evidence="1">Nucleus</location>
    </subcellularLocation>
</comment>
<dbReference type="GO" id="GO:0042729">
    <property type="term" value="C:DASH complex"/>
    <property type="evidence" value="ECO:0007669"/>
    <property type="project" value="InterPro"/>
</dbReference>
<dbReference type="Proteomes" id="UP000279259">
    <property type="component" value="Unassembled WGS sequence"/>
</dbReference>
<evidence type="ECO:0000256" key="13">
    <source>
        <dbReference type="ARBA" id="ARBA00023212"/>
    </source>
</evidence>
<evidence type="ECO:0000256" key="8">
    <source>
        <dbReference type="ARBA" id="ARBA00022618"/>
    </source>
</evidence>
<keyword evidence="12" id="KW-0995">Kinetochore</keyword>
<evidence type="ECO:0000256" key="6">
    <source>
        <dbReference type="ARBA" id="ARBA00022454"/>
    </source>
</evidence>
<dbReference type="PANTHER" id="PTHR28036:SF1">
    <property type="entry name" value="DASH COMPLEX SUBUNIT DAD2"/>
    <property type="match status" value="1"/>
</dbReference>
<protein>
    <recommendedName>
        <fullName evidence="5">DASH complex subunit DAD2</fullName>
    </recommendedName>
    <alternativeName>
        <fullName evidence="17">Outer kinetochore protein DAD2</fullName>
    </alternativeName>
</protein>
<evidence type="ECO:0000256" key="10">
    <source>
        <dbReference type="ARBA" id="ARBA00022776"/>
    </source>
</evidence>
<evidence type="ECO:0000313" key="19">
    <source>
        <dbReference type="EMBL" id="RSH87320.1"/>
    </source>
</evidence>
<evidence type="ECO:0000256" key="14">
    <source>
        <dbReference type="ARBA" id="ARBA00023242"/>
    </source>
</evidence>